<organism evidence="2 3">
    <name type="scientific">Pseudomonas monteilii</name>
    <dbReference type="NCBI Taxonomy" id="76759"/>
    <lineage>
        <taxon>Bacteria</taxon>
        <taxon>Pseudomonadati</taxon>
        <taxon>Pseudomonadota</taxon>
        <taxon>Gammaproteobacteria</taxon>
        <taxon>Pseudomonadales</taxon>
        <taxon>Pseudomonadaceae</taxon>
        <taxon>Pseudomonas</taxon>
    </lineage>
</organism>
<accession>A0A399MER3</accession>
<proteinExistence type="predicted"/>
<dbReference type="Proteomes" id="UP000265875">
    <property type="component" value="Unassembled WGS sequence"/>
</dbReference>
<protein>
    <recommendedName>
        <fullName evidence="1">Dermonecrotic toxin N-terminal domain-containing protein</fullName>
    </recommendedName>
</protein>
<dbReference type="Pfam" id="PF20178">
    <property type="entry name" value="ToxA_N"/>
    <property type="match status" value="1"/>
</dbReference>
<dbReference type="AlphaFoldDB" id="A0A399MER3"/>
<gene>
    <name evidence="2" type="ORF">D0894_01795</name>
</gene>
<reference evidence="2 3" key="1">
    <citation type="submission" date="2018-08" db="EMBL/GenBank/DDBJ databases">
        <title>Draft genome sequence of the cyanotroph, Pseudomonas monteilii BCN3.</title>
        <authorList>
            <person name="Jones L.B."/>
            <person name="Kunz D.A."/>
        </authorList>
    </citation>
    <scope>NUCLEOTIDE SEQUENCE [LARGE SCALE GENOMIC DNA]</scope>
    <source>
        <strain evidence="2 3">BCN3</strain>
    </source>
</reference>
<evidence type="ECO:0000313" key="3">
    <source>
        <dbReference type="Proteomes" id="UP000265875"/>
    </source>
</evidence>
<dbReference type="InterPro" id="IPR046673">
    <property type="entry name" value="ToxA_N"/>
</dbReference>
<evidence type="ECO:0000313" key="2">
    <source>
        <dbReference type="EMBL" id="RII80332.1"/>
    </source>
</evidence>
<dbReference type="RefSeq" id="WP_119368583.1">
    <property type="nucleotide sequence ID" value="NZ_QWLL01000005.1"/>
</dbReference>
<feature type="domain" description="Dermonecrotic toxin N-terminal" evidence="1">
    <location>
        <begin position="394"/>
        <end position="659"/>
    </location>
</feature>
<dbReference type="EMBL" id="QWLL01000005">
    <property type="protein sequence ID" value="RII80332.1"/>
    <property type="molecule type" value="Genomic_DNA"/>
</dbReference>
<name>A0A399MER3_9PSED</name>
<comment type="caution">
    <text evidence="2">The sequence shown here is derived from an EMBL/GenBank/DDBJ whole genome shotgun (WGS) entry which is preliminary data.</text>
</comment>
<sequence>MTPLQQFQALDTQLATLLPPLQGIEQRLNSHLSTLLPNQAVTARTLRIGHFNLLQLIGLHLFDGGTFKLPPGTHASHDSYPQLTLPSDFNTHIGGFCATLRQDLHARLAAYWLARDSKGLSRVTRLSVLRREQLFTEMALRQADETLPPEHAKLLTACIEYPYPWQRRDMPGTARPQVYRPLLSTASPHWRSHLPGVLVITEQGPEGRVLEADESVGRALLCSYAHGIEAFDSLSDLHIELCERLEDPLQSEPLLRLLVNPQDQYRAMRAERLRYDWHTEDLAQTQAMDARDAHIKRLSLAWETAWKDGVQRDVEQLDAALAKALNLHTELASQGLLATRYGLLLEKHLPNWLQSTSQQGVAHIMQAMQEQVMAIEAAAAPGILTLEQFQQRHSLITWVRQRMREFLQRDPGIDQAPEAILISVTLARQTGAIVNPLSTAPSGYVAVASRAQSGDSIELIQLTYPLDELALVNIAWFDVDYWLTARVHLENGEPLPALTPTRVKQIIRRLNAGSGYQAYLHTHLLDSPQGQWRQQAYGQLQRTRMNAEAVKARYAGHFLKDHLEQGYNWASTAIRFADSHTRPHKNGQQVMVKQMLVQGQTLLGVLLLVSPENSLRIVVYTPDAPDRRYWREYINPRQLIRAVRNDDALRRYVIQRLPLGNSNTLDKLLQKGRLGSHIQLQTITGDLYEALYRAEVKHLMAYTNAVTRSEEELLGQFSVNALRLLLDIVTLVLPKVGTAALSFGRMGISIWDGLEAFDEDDRNGALHHAVAALGHATAGFNEVSGSGLIRRVMRGLPKPPPVPLPRHYEIAVEAERLRYRLDANVGEAVYEKMSVNQGLSLYYVKDALGRYYNVSFDGTRWRATDPNQPGAYLKLPITRCQDGSWVIDSPLHWYDGLPDIERLLDDCQLASPLQGVAADDESQLYAHGTFLYLQFNNHQLPVRRHLLAGHYHLVMPENLLGSVPAWAVLRRQAQQWRIRVRQTGRSSDWLALPNGYAESVGNNLSSR</sequence>
<evidence type="ECO:0000259" key="1">
    <source>
        <dbReference type="Pfam" id="PF20178"/>
    </source>
</evidence>